<comment type="similarity">
    <text evidence="1">Belongs to the sulfur carrier protein TusA family.</text>
</comment>
<dbReference type="InterPro" id="IPR036868">
    <property type="entry name" value="TusA-like_sf"/>
</dbReference>
<dbReference type="PANTHER" id="PTHR33279">
    <property type="entry name" value="SULFUR CARRIER PROTEIN YEDF-RELATED"/>
    <property type="match status" value="1"/>
</dbReference>
<accession>A0A2N8S139</accession>
<dbReference type="Proteomes" id="UP000235925">
    <property type="component" value="Unassembled WGS sequence"/>
</dbReference>
<evidence type="ECO:0000313" key="3">
    <source>
        <dbReference type="EMBL" id="PNF80332.1"/>
    </source>
</evidence>
<dbReference type="SUPFAM" id="SSF64307">
    <property type="entry name" value="SirA-like"/>
    <property type="match status" value="1"/>
</dbReference>
<sequence length="76" mass="8422">MSQAKPNLSLDLRGEHCPYNAIATLETMQPGQLLEVVTDCSQWAHGIPEDAKAKGYNCLAVEQHGALFRFLIKVPR</sequence>
<dbReference type="RefSeq" id="WP_102824683.1">
    <property type="nucleotide sequence ID" value="NZ_CP139348.1"/>
</dbReference>
<dbReference type="PANTHER" id="PTHR33279:SF6">
    <property type="entry name" value="SULFUR CARRIER PROTEIN YEDF-RELATED"/>
    <property type="match status" value="1"/>
</dbReference>
<name>A0A2N8S139_STUST</name>
<organism evidence="3 4">
    <name type="scientific">Stutzerimonas stutzeri</name>
    <name type="common">Pseudomonas stutzeri</name>
    <dbReference type="NCBI Taxonomy" id="316"/>
    <lineage>
        <taxon>Bacteria</taxon>
        <taxon>Pseudomonadati</taxon>
        <taxon>Pseudomonadota</taxon>
        <taxon>Gammaproteobacteria</taxon>
        <taxon>Pseudomonadales</taxon>
        <taxon>Pseudomonadaceae</taxon>
        <taxon>Stutzerimonas</taxon>
    </lineage>
</organism>
<dbReference type="Gene3D" id="3.30.110.40">
    <property type="entry name" value="TusA-like domain"/>
    <property type="match status" value="1"/>
</dbReference>
<gene>
    <name evidence="3" type="ORF">CXK92_08860</name>
</gene>
<dbReference type="Pfam" id="PF01206">
    <property type="entry name" value="TusA"/>
    <property type="match status" value="1"/>
</dbReference>
<evidence type="ECO:0000313" key="4">
    <source>
        <dbReference type="Proteomes" id="UP000235925"/>
    </source>
</evidence>
<dbReference type="InterPro" id="IPR001455">
    <property type="entry name" value="TusA-like"/>
</dbReference>
<comment type="caution">
    <text evidence="3">The sequence shown here is derived from an EMBL/GenBank/DDBJ whole genome shotgun (WGS) entry which is preliminary data.</text>
</comment>
<evidence type="ECO:0000256" key="1">
    <source>
        <dbReference type="ARBA" id="ARBA00008984"/>
    </source>
</evidence>
<dbReference type="EMBL" id="POUN01000003">
    <property type="protein sequence ID" value="PNF80332.1"/>
    <property type="molecule type" value="Genomic_DNA"/>
</dbReference>
<feature type="domain" description="UPF0033" evidence="2">
    <location>
        <begin position="10"/>
        <end position="73"/>
    </location>
</feature>
<dbReference type="AlphaFoldDB" id="A0A2N8S139"/>
<protein>
    <submittedName>
        <fullName evidence="3">SirA-like protein</fullName>
    </submittedName>
</protein>
<reference evidence="3 4" key="1">
    <citation type="submission" date="2018-01" db="EMBL/GenBank/DDBJ databases">
        <title>Denitrification phenotypes of diverse strains of Pseudomonas stutzeri.</title>
        <authorList>
            <person name="Milligan D.A."/>
            <person name="Bergaust L."/>
            <person name="Bakken L.R."/>
            <person name="Frostegard A."/>
        </authorList>
    </citation>
    <scope>NUCLEOTIDE SEQUENCE [LARGE SCALE GENOMIC DNA]</scope>
    <source>
        <strain evidence="3 4">KC</strain>
    </source>
</reference>
<dbReference type="NCBIfam" id="NF008242">
    <property type="entry name" value="PRK11018.1"/>
    <property type="match status" value="1"/>
</dbReference>
<evidence type="ECO:0000259" key="2">
    <source>
        <dbReference type="Pfam" id="PF01206"/>
    </source>
</evidence>
<dbReference type="OrthoDB" id="5325383at2"/>
<proteinExistence type="inferred from homology"/>